<dbReference type="GO" id="GO:0003676">
    <property type="term" value="F:nucleic acid binding"/>
    <property type="evidence" value="ECO:0007669"/>
    <property type="project" value="InterPro"/>
</dbReference>
<dbReference type="InterPro" id="IPR012337">
    <property type="entry name" value="RNaseH-like_sf"/>
</dbReference>
<feature type="domain" description="Integrase catalytic" evidence="2">
    <location>
        <begin position="185"/>
        <end position="344"/>
    </location>
</feature>
<gene>
    <name evidence="3" type="ORF">KK1_041290</name>
</gene>
<dbReference type="PROSITE" id="PS50994">
    <property type="entry name" value="INTEGRASE"/>
    <property type="match status" value="1"/>
</dbReference>
<dbReference type="InterPro" id="IPR005162">
    <property type="entry name" value="Retrotrans_gag_dom"/>
</dbReference>
<sequence>MYWWTSLEKERRLHHEPPIQYWNELRSSLRRRHIPPYYDRALMDKLQRLKQGSSSVEEYRQQMELLMMRFLIPRKNKKKNLLLKLLLNNISISKYKDEILCDIVSLEASHVFLGRPWQFDKKTINDGPTNKISFQHLGRKIVLCPLSPSQLSEDQIKMKAKREEEEKQRKQKQKAKSRVMPHGLYTPLPIVSSLWVEISMDFVLGLPRTQRGFDSIFVVVDCFSKMAHFIPCHKVNYVSYIPKLFFKEVVYLHGLPKTILSNSDAKFLGHFKLGTKLVYSTTFHPQTDGKTEVVNRSLTTLLRIILKGNKKTWDECLPHIEFAYNTVVHKTINVSPFEVVYGFNSLTPLDLLSLSNNTSLYHKERVSRAEFIRK</sequence>
<evidence type="ECO:0000313" key="3">
    <source>
        <dbReference type="EMBL" id="KYP37512.1"/>
    </source>
</evidence>
<dbReference type="Gramene" id="C.cajan_41349.t">
    <property type="protein sequence ID" value="C.cajan_41349.t"/>
    <property type="gene ID" value="C.cajan_41349"/>
</dbReference>
<feature type="region of interest" description="Disordered" evidence="1">
    <location>
        <begin position="153"/>
        <end position="176"/>
    </location>
</feature>
<dbReference type="AlphaFoldDB" id="A0A151R4S6"/>
<dbReference type="Pfam" id="PF03732">
    <property type="entry name" value="Retrotrans_gag"/>
    <property type="match status" value="1"/>
</dbReference>
<evidence type="ECO:0000259" key="2">
    <source>
        <dbReference type="PROSITE" id="PS50994"/>
    </source>
</evidence>
<dbReference type="GO" id="GO:0015074">
    <property type="term" value="P:DNA integration"/>
    <property type="evidence" value="ECO:0007669"/>
    <property type="project" value="InterPro"/>
</dbReference>
<dbReference type="PANTHER" id="PTHR35046:SF9">
    <property type="entry name" value="RNA-DIRECTED DNA POLYMERASE"/>
    <property type="match status" value="1"/>
</dbReference>
<accession>A0A151R4S6</accession>
<feature type="compositionally biased region" description="Basic and acidic residues" evidence="1">
    <location>
        <begin position="154"/>
        <end position="168"/>
    </location>
</feature>
<evidence type="ECO:0000313" key="4">
    <source>
        <dbReference type="Proteomes" id="UP000075243"/>
    </source>
</evidence>
<dbReference type="EMBL" id="KQ484095">
    <property type="protein sequence ID" value="KYP37512.1"/>
    <property type="molecule type" value="Genomic_DNA"/>
</dbReference>
<dbReference type="InterPro" id="IPR001584">
    <property type="entry name" value="Integrase_cat-core"/>
</dbReference>
<organism evidence="3 4">
    <name type="scientific">Cajanus cajan</name>
    <name type="common">Pigeon pea</name>
    <name type="synonym">Cajanus indicus</name>
    <dbReference type="NCBI Taxonomy" id="3821"/>
    <lineage>
        <taxon>Eukaryota</taxon>
        <taxon>Viridiplantae</taxon>
        <taxon>Streptophyta</taxon>
        <taxon>Embryophyta</taxon>
        <taxon>Tracheophyta</taxon>
        <taxon>Spermatophyta</taxon>
        <taxon>Magnoliopsida</taxon>
        <taxon>eudicotyledons</taxon>
        <taxon>Gunneridae</taxon>
        <taxon>Pentapetalae</taxon>
        <taxon>rosids</taxon>
        <taxon>fabids</taxon>
        <taxon>Fabales</taxon>
        <taxon>Fabaceae</taxon>
        <taxon>Papilionoideae</taxon>
        <taxon>50 kb inversion clade</taxon>
        <taxon>NPAAA clade</taxon>
        <taxon>indigoferoid/millettioid clade</taxon>
        <taxon>Phaseoleae</taxon>
        <taxon>Cajanus</taxon>
    </lineage>
</organism>
<reference evidence="3" key="1">
    <citation type="journal article" date="2012" name="Nat. Biotechnol.">
        <title>Draft genome sequence of pigeonpea (Cajanus cajan), an orphan legume crop of resource-poor farmers.</title>
        <authorList>
            <person name="Varshney R.K."/>
            <person name="Chen W."/>
            <person name="Li Y."/>
            <person name="Bharti A.K."/>
            <person name="Saxena R.K."/>
            <person name="Schlueter J.A."/>
            <person name="Donoghue M.T."/>
            <person name="Azam S."/>
            <person name="Fan G."/>
            <person name="Whaley A.M."/>
            <person name="Farmer A.D."/>
            <person name="Sheridan J."/>
            <person name="Iwata A."/>
            <person name="Tuteja R."/>
            <person name="Penmetsa R.V."/>
            <person name="Wu W."/>
            <person name="Upadhyaya H.D."/>
            <person name="Yang S.P."/>
            <person name="Shah T."/>
            <person name="Saxena K.B."/>
            <person name="Michael T."/>
            <person name="McCombie W.R."/>
            <person name="Yang B."/>
            <person name="Zhang G."/>
            <person name="Yang H."/>
            <person name="Wang J."/>
            <person name="Spillane C."/>
            <person name="Cook D.R."/>
            <person name="May G.D."/>
            <person name="Xu X."/>
            <person name="Jackson S.A."/>
        </authorList>
    </citation>
    <scope>NUCLEOTIDE SEQUENCE [LARGE SCALE GENOMIC DNA]</scope>
</reference>
<protein>
    <submittedName>
        <fullName evidence="3">Transposon Ty3-I Gag-Pol polyprotein</fullName>
    </submittedName>
</protein>
<evidence type="ECO:0000256" key="1">
    <source>
        <dbReference type="SAM" id="MobiDB-lite"/>
    </source>
</evidence>
<dbReference type="SUPFAM" id="SSF53098">
    <property type="entry name" value="Ribonuclease H-like"/>
    <property type="match status" value="1"/>
</dbReference>
<name>A0A151R4S6_CAJCA</name>
<dbReference type="Gene3D" id="3.30.420.10">
    <property type="entry name" value="Ribonuclease H-like superfamily/Ribonuclease H"/>
    <property type="match status" value="1"/>
</dbReference>
<keyword evidence="4" id="KW-1185">Reference proteome</keyword>
<dbReference type="InterPro" id="IPR036397">
    <property type="entry name" value="RNaseH_sf"/>
</dbReference>
<proteinExistence type="predicted"/>
<dbReference type="PANTHER" id="PTHR35046">
    <property type="entry name" value="ZINC KNUCKLE (CCHC-TYPE) FAMILY PROTEIN"/>
    <property type="match status" value="1"/>
</dbReference>
<dbReference type="Proteomes" id="UP000075243">
    <property type="component" value="Unassembled WGS sequence"/>
</dbReference>